<reference evidence="4" key="1">
    <citation type="journal article" date="2019" name="Int. J. Syst. Evol. Microbiol.">
        <title>The Global Catalogue of Microorganisms (GCM) 10K type strain sequencing project: providing services to taxonomists for standard genome sequencing and annotation.</title>
        <authorList>
            <consortium name="The Broad Institute Genomics Platform"/>
            <consortium name="The Broad Institute Genome Sequencing Center for Infectious Disease"/>
            <person name="Wu L."/>
            <person name="Ma J."/>
        </authorList>
    </citation>
    <scope>NUCLEOTIDE SEQUENCE [LARGE SCALE GENOMIC DNA]</scope>
    <source>
        <strain evidence="4">CCUG 56042</strain>
    </source>
</reference>
<evidence type="ECO:0000313" key="3">
    <source>
        <dbReference type="EMBL" id="MFC5430199.1"/>
    </source>
</evidence>
<feature type="transmembrane region" description="Helical" evidence="1">
    <location>
        <begin position="250"/>
        <end position="267"/>
    </location>
</feature>
<gene>
    <name evidence="3" type="ORF">ACFPTO_15520</name>
</gene>
<keyword evidence="1" id="KW-0472">Membrane</keyword>
<evidence type="ECO:0000259" key="2">
    <source>
        <dbReference type="Pfam" id="PF01757"/>
    </source>
</evidence>
<dbReference type="EMBL" id="JBHSMP010000017">
    <property type="protein sequence ID" value="MFC5430199.1"/>
    <property type="molecule type" value="Genomic_DNA"/>
</dbReference>
<dbReference type="InterPro" id="IPR002656">
    <property type="entry name" value="Acyl_transf_3_dom"/>
</dbReference>
<keyword evidence="3" id="KW-0012">Acyltransferase</keyword>
<feature type="transmembrane region" description="Helical" evidence="1">
    <location>
        <begin position="168"/>
        <end position="188"/>
    </location>
</feature>
<organism evidence="3 4">
    <name type="scientific">Paraburkholderia denitrificans</name>
    <dbReference type="NCBI Taxonomy" id="694025"/>
    <lineage>
        <taxon>Bacteria</taxon>
        <taxon>Pseudomonadati</taxon>
        <taxon>Pseudomonadota</taxon>
        <taxon>Betaproteobacteria</taxon>
        <taxon>Burkholderiales</taxon>
        <taxon>Burkholderiaceae</taxon>
        <taxon>Paraburkholderia</taxon>
    </lineage>
</organism>
<feature type="transmembrane region" description="Helical" evidence="1">
    <location>
        <begin position="309"/>
        <end position="331"/>
    </location>
</feature>
<dbReference type="RefSeq" id="WP_377712443.1">
    <property type="nucleotide sequence ID" value="NZ_JBHSMP010000017.1"/>
</dbReference>
<evidence type="ECO:0000313" key="4">
    <source>
        <dbReference type="Proteomes" id="UP001596103"/>
    </source>
</evidence>
<feature type="transmembrane region" description="Helical" evidence="1">
    <location>
        <begin position="74"/>
        <end position="96"/>
    </location>
</feature>
<dbReference type="Pfam" id="PF01757">
    <property type="entry name" value="Acyl_transf_3"/>
    <property type="match status" value="1"/>
</dbReference>
<sequence>MKHPSNNFDFLRLLAASLVIVGHAFALNGATAPTILSIPVHGYGVAIFFSISGYLVASSWLSDPNAARFFAKRALRIFPALIMIVLVTVFMFGPAVTTLSRSDYFANPATYGYLRNMRLFIVYYLPGVFEHSPIPNAVNGSLWSLPAEFLMYIVTPIVAVVAMGRKAIAFGALSAAFACVAAYLQSGYKGPMVVIYATDVRAALEMGAYFLAGGMFSVLKRRIQFSAKYAAAALLVYFISARLCTTPHEFYIVSVVSAFVFPYLYITAGQKATPILSSAGKYGDISYGLYLYAFPIQQLLQSKFSSMPVIGQIVLAFVFTIPCAALSWYLVEKKAAMFKPERRRSQDRSIAISAVKKTE</sequence>
<feature type="transmembrane region" description="Helical" evidence="1">
    <location>
        <begin position="200"/>
        <end position="219"/>
    </location>
</feature>
<evidence type="ECO:0000256" key="1">
    <source>
        <dbReference type="SAM" id="Phobius"/>
    </source>
</evidence>
<dbReference type="Proteomes" id="UP001596103">
    <property type="component" value="Unassembled WGS sequence"/>
</dbReference>
<keyword evidence="1" id="KW-0812">Transmembrane</keyword>
<dbReference type="InterPro" id="IPR050879">
    <property type="entry name" value="Acyltransferase_3"/>
</dbReference>
<feature type="transmembrane region" description="Helical" evidence="1">
    <location>
        <begin position="142"/>
        <end position="161"/>
    </location>
</feature>
<feature type="transmembrane region" description="Helical" evidence="1">
    <location>
        <begin position="42"/>
        <end position="62"/>
    </location>
</feature>
<accession>A0ABW0JB23</accession>
<keyword evidence="3" id="KW-0808">Transferase</keyword>
<protein>
    <submittedName>
        <fullName evidence="3">Acyltransferase family protein</fullName>
        <ecNumber evidence="3">2.3.-.-</ecNumber>
    </submittedName>
</protein>
<dbReference type="GO" id="GO:0016746">
    <property type="term" value="F:acyltransferase activity"/>
    <property type="evidence" value="ECO:0007669"/>
    <property type="project" value="UniProtKB-KW"/>
</dbReference>
<dbReference type="PANTHER" id="PTHR23028">
    <property type="entry name" value="ACETYLTRANSFERASE"/>
    <property type="match status" value="1"/>
</dbReference>
<proteinExistence type="predicted"/>
<comment type="caution">
    <text evidence="3">The sequence shown here is derived from an EMBL/GenBank/DDBJ whole genome shotgun (WGS) entry which is preliminary data.</text>
</comment>
<dbReference type="PANTHER" id="PTHR23028:SF53">
    <property type="entry name" value="ACYL_TRANSF_3 DOMAIN-CONTAINING PROTEIN"/>
    <property type="match status" value="1"/>
</dbReference>
<feature type="domain" description="Acyltransferase 3" evidence="2">
    <location>
        <begin position="7"/>
        <end position="327"/>
    </location>
</feature>
<keyword evidence="1" id="KW-1133">Transmembrane helix</keyword>
<name>A0ABW0JB23_9BURK</name>
<keyword evidence="4" id="KW-1185">Reference proteome</keyword>
<dbReference type="EC" id="2.3.-.-" evidence="3"/>